<organism evidence="2 3">
    <name type="scientific">Deinococcus arcticus</name>
    <dbReference type="NCBI Taxonomy" id="2136176"/>
    <lineage>
        <taxon>Bacteria</taxon>
        <taxon>Thermotogati</taxon>
        <taxon>Deinococcota</taxon>
        <taxon>Deinococci</taxon>
        <taxon>Deinococcales</taxon>
        <taxon>Deinococcaceae</taxon>
        <taxon>Deinococcus</taxon>
    </lineage>
</organism>
<keyword evidence="3" id="KW-1185">Reference proteome</keyword>
<proteinExistence type="predicted"/>
<dbReference type="EMBL" id="PYSV01000019">
    <property type="protein sequence ID" value="PTA66805.1"/>
    <property type="molecule type" value="Genomic_DNA"/>
</dbReference>
<feature type="signal peptide" evidence="1">
    <location>
        <begin position="1"/>
        <end position="17"/>
    </location>
</feature>
<sequence>MRHLLTLLLLTQSVALACLPPYRSPAMMSAERALNALRTGQACPNVVEDPCTRTYRAAPQEVARLLAQQANTVARRSGEVWTVVLDEYRGQRVEIRARAGGAVVSQTNIETAYETLLNRLAQAIDEVQENQSPATCAQTGLTNDRVLSFQNCSVIWERVNFPPPGRTKQPSLHFTVTQAADHTVELGRPFVYTPPTLDTPPCVGPLRYE</sequence>
<accession>A0A2T3W4I5</accession>
<keyword evidence="1" id="KW-0732">Signal</keyword>
<dbReference type="Proteomes" id="UP000240317">
    <property type="component" value="Unassembled WGS sequence"/>
</dbReference>
<name>A0A2T3W4I5_9DEIO</name>
<evidence type="ECO:0000313" key="2">
    <source>
        <dbReference type="EMBL" id="PTA66805.1"/>
    </source>
</evidence>
<comment type="caution">
    <text evidence="2">The sequence shown here is derived from an EMBL/GenBank/DDBJ whole genome shotgun (WGS) entry which is preliminary data.</text>
</comment>
<protein>
    <submittedName>
        <fullName evidence="2">Uncharacterized protein</fullName>
    </submittedName>
</protein>
<evidence type="ECO:0000256" key="1">
    <source>
        <dbReference type="SAM" id="SignalP"/>
    </source>
</evidence>
<gene>
    <name evidence="2" type="ORF">C8263_15805</name>
</gene>
<reference evidence="2 3" key="1">
    <citation type="submission" date="2018-03" db="EMBL/GenBank/DDBJ databases">
        <title>Draft genome of Deinococcus sp. OD32.</title>
        <authorList>
            <person name="Wang X.-P."/>
            <person name="Du Z.-J."/>
        </authorList>
    </citation>
    <scope>NUCLEOTIDE SEQUENCE [LARGE SCALE GENOMIC DNA]</scope>
    <source>
        <strain evidence="2 3">OD32</strain>
    </source>
</reference>
<dbReference type="RefSeq" id="WP_107139110.1">
    <property type="nucleotide sequence ID" value="NZ_PYSV01000019.1"/>
</dbReference>
<dbReference type="AlphaFoldDB" id="A0A2T3W4I5"/>
<feature type="chain" id="PRO_5015424352" evidence="1">
    <location>
        <begin position="18"/>
        <end position="209"/>
    </location>
</feature>
<evidence type="ECO:0000313" key="3">
    <source>
        <dbReference type="Proteomes" id="UP000240317"/>
    </source>
</evidence>
<dbReference type="PROSITE" id="PS51257">
    <property type="entry name" value="PROKAR_LIPOPROTEIN"/>
    <property type="match status" value="1"/>
</dbReference>